<dbReference type="OrthoDB" id="3930382at2759"/>
<feature type="signal peptide" evidence="1">
    <location>
        <begin position="1"/>
        <end position="22"/>
    </location>
</feature>
<dbReference type="AlphaFoldDB" id="A0A517L648"/>
<keyword evidence="1" id="KW-0732">Signal</keyword>
<name>A0A517L648_9PEZI</name>
<feature type="chain" id="PRO_5022158110" evidence="1">
    <location>
        <begin position="23"/>
        <end position="293"/>
    </location>
</feature>
<sequence length="293" mass="33456">MRLGNTLLALAAFSSHFSNVLGRSITNKSTNLVKKEYTRPTSFDKTFADGEKLIAAMLNPPNKDDIEPRSLTYLYRLAHETQKVEVPSGSIPPDAALPAQKFGWNMGHPWHHTKWYVNEGANYDIVSETYFDDDSKTMIVGASFNDPLEKLFDEQNPPIDHKNLPYHSEIWVDAYGELMRTNQHLKYVMRDNIVNDDTVDIMYDARYLLFPKAIDADVVEVNRESDNIAEREAFIALAGSKNGGSLFRMITDRHDLFGHRQVVKVWLWGNERGQCDISLFCLPAMVWELADKP</sequence>
<evidence type="ECO:0000313" key="3">
    <source>
        <dbReference type="Proteomes" id="UP000316270"/>
    </source>
</evidence>
<evidence type="ECO:0000256" key="1">
    <source>
        <dbReference type="SAM" id="SignalP"/>
    </source>
</evidence>
<proteinExistence type="predicted"/>
<accession>A0A517L648</accession>
<evidence type="ECO:0000313" key="2">
    <source>
        <dbReference type="EMBL" id="QDS71115.1"/>
    </source>
</evidence>
<gene>
    <name evidence="2" type="ORF">FKW77_009634</name>
</gene>
<dbReference type="Proteomes" id="UP000316270">
    <property type="component" value="Chromosome 5"/>
</dbReference>
<organism evidence="2 3">
    <name type="scientific">Venturia effusa</name>
    <dbReference type="NCBI Taxonomy" id="50376"/>
    <lineage>
        <taxon>Eukaryota</taxon>
        <taxon>Fungi</taxon>
        <taxon>Dikarya</taxon>
        <taxon>Ascomycota</taxon>
        <taxon>Pezizomycotina</taxon>
        <taxon>Dothideomycetes</taxon>
        <taxon>Pleosporomycetidae</taxon>
        <taxon>Venturiales</taxon>
        <taxon>Venturiaceae</taxon>
        <taxon>Venturia</taxon>
    </lineage>
</organism>
<protein>
    <submittedName>
        <fullName evidence="2">Uncharacterized protein</fullName>
    </submittedName>
</protein>
<dbReference type="EMBL" id="CP042189">
    <property type="protein sequence ID" value="QDS71115.1"/>
    <property type="molecule type" value="Genomic_DNA"/>
</dbReference>
<keyword evidence="3" id="KW-1185">Reference proteome</keyword>
<reference evidence="2 3" key="1">
    <citation type="submission" date="2019-07" db="EMBL/GenBank/DDBJ databases">
        <title>Finished genome of Venturia effusa.</title>
        <authorList>
            <person name="Young C.A."/>
            <person name="Cox M.P."/>
            <person name="Ganley A.R.D."/>
            <person name="David W.J."/>
        </authorList>
    </citation>
    <scope>NUCLEOTIDE SEQUENCE [LARGE SCALE GENOMIC DNA]</scope>
    <source>
        <strain evidence="3">albino</strain>
    </source>
</reference>